<dbReference type="PIR" id="S65371">
    <property type="entry name" value="S65371"/>
</dbReference>
<name>Q9TR63_BOVIN</name>
<dbReference type="AlphaFoldDB" id="Q9TR63"/>
<keyword id="KW-0903">Direct protein sequencing</keyword>
<accession>Q9TR63</accession>
<dbReference type="EC" id="2.4.2.29"/>
<reference key="1">
    <citation type="journal article" date="1995" name="Eur. J. Biochem.">
        <title>tRNA-guanine transglycosylase from bovine liver. Purification of the enzyme to homogeneity and biochemical characterization.</title>
        <authorList>
            <person name="Slany R.K."/>
            <person name="Muller S.O."/>
        </authorList>
    </citation>
    <scope>PROTEIN SEQUENCE</scope>
</reference>
<sequence length="21" mass="2444">KDVMDIDTLGTFNVSRVLYEK</sequence>
<organism>
    <name type="scientific">Bos taurus</name>
    <name type="common">Bovine</name>
    <dbReference type="NCBI Taxonomy" id="9913"/>
    <lineage>
        <taxon>Eukaryota</taxon>
        <taxon>Metazoa</taxon>
        <taxon>Chordata</taxon>
        <taxon>Craniata</taxon>
        <taxon>Vertebrata</taxon>
        <taxon>Euteleostomi</taxon>
        <taxon>Mammalia</taxon>
        <taxon>Eutheria</taxon>
        <taxon>Laurasiatheria</taxon>
        <taxon>Artiodactyla</taxon>
        <taxon>Ruminantia</taxon>
        <taxon>Pecora</taxon>
        <taxon>Bovidae</taxon>
        <taxon>Bovinae</taxon>
        <taxon>Bos</taxon>
    </lineage>
</organism>
<proteinExistence type="evidence at protein level"/>
<protein>
    <submittedName>
        <fullName>tRNA-guanine transglycosylase</fullName>
        <ecNumber>2.4.2.29</ecNumber>
    </submittedName>
</protein>